<evidence type="ECO:0000313" key="3">
    <source>
        <dbReference type="Proteomes" id="UP001218218"/>
    </source>
</evidence>
<protein>
    <submittedName>
        <fullName evidence="2">Uncharacterized protein</fullName>
    </submittedName>
</protein>
<evidence type="ECO:0000256" key="1">
    <source>
        <dbReference type="SAM" id="SignalP"/>
    </source>
</evidence>
<keyword evidence="1" id="KW-0732">Signal</keyword>
<name>A0AAD6Z6T0_9AGAR</name>
<comment type="caution">
    <text evidence="2">The sequence shown here is derived from an EMBL/GenBank/DDBJ whole genome shotgun (WGS) entry which is preliminary data.</text>
</comment>
<accession>A0AAD6Z6T0</accession>
<sequence length="208" mass="21759">MVAVAVAAAFLSQGSLATIFCRTSMQKAILMSRIQFTTLLKVISEGEGGRSVDEFYPGSHAGKATWWLPVATANSLINPGEQAEKGEAVACRDVDGPPSNGSATLDVAHKGGIAPPTAALGAARKSNVLYTYEPPVPFGPPVDLGGEWADKTEAVARPPINHSAALDVVWKEGIVHPTAALDTAHENNIRKARPVCRINATSAKPVAK</sequence>
<feature type="signal peptide" evidence="1">
    <location>
        <begin position="1"/>
        <end position="17"/>
    </location>
</feature>
<evidence type="ECO:0000313" key="2">
    <source>
        <dbReference type="EMBL" id="KAJ7309419.1"/>
    </source>
</evidence>
<proteinExistence type="predicted"/>
<dbReference type="Proteomes" id="UP001218218">
    <property type="component" value="Unassembled WGS sequence"/>
</dbReference>
<organism evidence="2 3">
    <name type="scientific">Mycena albidolilacea</name>
    <dbReference type="NCBI Taxonomy" id="1033008"/>
    <lineage>
        <taxon>Eukaryota</taxon>
        <taxon>Fungi</taxon>
        <taxon>Dikarya</taxon>
        <taxon>Basidiomycota</taxon>
        <taxon>Agaricomycotina</taxon>
        <taxon>Agaricomycetes</taxon>
        <taxon>Agaricomycetidae</taxon>
        <taxon>Agaricales</taxon>
        <taxon>Marasmiineae</taxon>
        <taxon>Mycenaceae</taxon>
        <taxon>Mycena</taxon>
    </lineage>
</organism>
<keyword evidence="3" id="KW-1185">Reference proteome</keyword>
<gene>
    <name evidence="2" type="ORF">DFH08DRAFT_823363</name>
</gene>
<feature type="chain" id="PRO_5042267494" evidence="1">
    <location>
        <begin position="18"/>
        <end position="208"/>
    </location>
</feature>
<dbReference type="EMBL" id="JARIHO010000081">
    <property type="protein sequence ID" value="KAJ7309419.1"/>
    <property type="molecule type" value="Genomic_DNA"/>
</dbReference>
<dbReference type="AlphaFoldDB" id="A0AAD6Z6T0"/>
<reference evidence="2" key="1">
    <citation type="submission" date="2023-03" db="EMBL/GenBank/DDBJ databases">
        <title>Massive genome expansion in bonnet fungi (Mycena s.s.) driven by repeated elements and novel gene families across ecological guilds.</title>
        <authorList>
            <consortium name="Lawrence Berkeley National Laboratory"/>
            <person name="Harder C.B."/>
            <person name="Miyauchi S."/>
            <person name="Viragh M."/>
            <person name="Kuo A."/>
            <person name="Thoen E."/>
            <person name="Andreopoulos B."/>
            <person name="Lu D."/>
            <person name="Skrede I."/>
            <person name="Drula E."/>
            <person name="Henrissat B."/>
            <person name="Morin E."/>
            <person name="Kohler A."/>
            <person name="Barry K."/>
            <person name="LaButti K."/>
            <person name="Morin E."/>
            <person name="Salamov A."/>
            <person name="Lipzen A."/>
            <person name="Mereny Z."/>
            <person name="Hegedus B."/>
            <person name="Baldrian P."/>
            <person name="Stursova M."/>
            <person name="Weitz H."/>
            <person name="Taylor A."/>
            <person name="Grigoriev I.V."/>
            <person name="Nagy L.G."/>
            <person name="Martin F."/>
            <person name="Kauserud H."/>
        </authorList>
    </citation>
    <scope>NUCLEOTIDE SEQUENCE</scope>
    <source>
        <strain evidence="2">CBHHK002</strain>
    </source>
</reference>